<dbReference type="Proteomes" id="UP000053573">
    <property type="component" value="Unassembled WGS sequence"/>
</dbReference>
<organism evidence="3 4">
    <name type="scientific">Blastomyces silverae</name>
    <dbReference type="NCBI Taxonomy" id="2060906"/>
    <lineage>
        <taxon>Eukaryota</taxon>
        <taxon>Fungi</taxon>
        <taxon>Dikarya</taxon>
        <taxon>Ascomycota</taxon>
        <taxon>Pezizomycotina</taxon>
        <taxon>Eurotiomycetes</taxon>
        <taxon>Eurotiomycetidae</taxon>
        <taxon>Onygenales</taxon>
        <taxon>Ajellomycetaceae</taxon>
        <taxon>Blastomyces</taxon>
    </lineage>
</organism>
<feature type="transmembrane region" description="Helical" evidence="2">
    <location>
        <begin position="270"/>
        <end position="287"/>
    </location>
</feature>
<keyword evidence="4" id="KW-1185">Reference proteome</keyword>
<feature type="transmembrane region" description="Helical" evidence="2">
    <location>
        <begin position="307"/>
        <end position="325"/>
    </location>
</feature>
<dbReference type="PANTHER" id="PTHR36819">
    <property type="entry name" value="REGULATOR OF PHOSPHOLIPASE D SRF1"/>
    <property type="match status" value="1"/>
</dbReference>
<dbReference type="AlphaFoldDB" id="A0A0H1BGQ8"/>
<dbReference type="InterPro" id="IPR037737">
    <property type="entry name" value="Srf1"/>
</dbReference>
<evidence type="ECO:0000313" key="4">
    <source>
        <dbReference type="Proteomes" id="UP000053573"/>
    </source>
</evidence>
<evidence type="ECO:0000256" key="1">
    <source>
        <dbReference type="SAM" id="MobiDB-lite"/>
    </source>
</evidence>
<feature type="region of interest" description="Disordered" evidence="1">
    <location>
        <begin position="103"/>
        <end position="152"/>
    </location>
</feature>
<feature type="compositionally biased region" description="Pro residues" evidence="1">
    <location>
        <begin position="107"/>
        <end position="118"/>
    </location>
</feature>
<keyword evidence="2" id="KW-0472">Membrane</keyword>
<accession>A0A0H1BGQ8</accession>
<dbReference type="OrthoDB" id="2589563at2759"/>
<feature type="transmembrane region" description="Helical" evidence="2">
    <location>
        <begin position="230"/>
        <end position="250"/>
    </location>
</feature>
<keyword evidence="2" id="KW-0812">Transmembrane</keyword>
<dbReference type="PANTHER" id="PTHR36819:SF1">
    <property type="entry name" value="REGULATOR OF PHOSPHOLIPASE D SRF1"/>
    <property type="match status" value="1"/>
</dbReference>
<gene>
    <name evidence="3" type="ORF">EMPG_16242</name>
</gene>
<evidence type="ECO:0000313" key="3">
    <source>
        <dbReference type="EMBL" id="KLJ08336.1"/>
    </source>
</evidence>
<feature type="region of interest" description="Disordered" evidence="1">
    <location>
        <begin position="1"/>
        <end position="90"/>
    </location>
</feature>
<evidence type="ECO:0008006" key="5">
    <source>
        <dbReference type="Google" id="ProtNLM"/>
    </source>
</evidence>
<feature type="compositionally biased region" description="Basic and acidic residues" evidence="1">
    <location>
        <begin position="52"/>
        <end position="66"/>
    </location>
</feature>
<proteinExistence type="predicted"/>
<name>A0A0H1BGQ8_9EURO</name>
<reference evidence="4" key="1">
    <citation type="journal article" date="2015" name="PLoS Genet.">
        <title>The dynamic genome and transcriptome of the human fungal pathogen Blastomyces and close relative Emmonsia.</title>
        <authorList>
            <person name="Munoz J.F."/>
            <person name="Gauthier G.M."/>
            <person name="Desjardins C.A."/>
            <person name="Gallo J.E."/>
            <person name="Holder J."/>
            <person name="Sullivan T.D."/>
            <person name="Marty A.J."/>
            <person name="Carmen J.C."/>
            <person name="Chen Z."/>
            <person name="Ding L."/>
            <person name="Gujja S."/>
            <person name="Magrini V."/>
            <person name="Misas E."/>
            <person name="Mitreva M."/>
            <person name="Priest M."/>
            <person name="Saif S."/>
            <person name="Whiston E.A."/>
            <person name="Young S."/>
            <person name="Zeng Q."/>
            <person name="Goldman W.E."/>
            <person name="Mardis E.R."/>
            <person name="Taylor J.W."/>
            <person name="McEwen J.G."/>
            <person name="Clay O.K."/>
            <person name="Klein B.S."/>
            <person name="Cuomo C.A."/>
        </authorList>
    </citation>
    <scope>NUCLEOTIDE SEQUENCE [LARGE SCALE GENOMIC DNA]</scope>
    <source>
        <strain evidence="4">UAMH 139</strain>
    </source>
</reference>
<dbReference type="EMBL" id="LDEV01002617">
    <property type="protein sequence ID" value="KLJ08336.1"/>
    <property type="molecule type" value="Genomic_DNA"/>
</dbReference>
<protein>
    <recommendedName>
        <fullName evidence="5">Regulator of phospholipase D SRF1</fullName>
    </recommendedName>
</protein>
<sequence>MAIYGDTLLRPQPPDAQSGGSPRRKSELSLVDYPLVRQKSGTSVARSSVNGDEARSGFRCSHDKGSIRPNSRAPSGGVSLGAQSNSPLPSARTIPAWVRIHDETTSLPPPSHSAPPEPSGARIAQHHYSPHERQRNSYTSYDSSGAAPRESRWRTFARTSAYPRSSTDLEQKLVDHDWLQRNLGDYSTPWQGHNTNEKDLESGGQPSLDFKQRKVNFFSKTQSKLLRSPIVPLLIRLTVFIFSVVALALGGSIRYYATKSNQAQGPSPDMAIIVDSIALVYLVYITYDEYTGKPLGLRPAKAKLRLIFLDLIFIVFASANLSLAFESLSDIQSACQAGEVDGIFDPKNELLCHRQKALASVLLIVLIAWLTTFAISVLRFVHKFSFFLKHYRPFI</sequence>
<comment type="caution">
    <text evidence="3">The sequence shown here is derived from an EMBL/GenBank/DDBJ whole genome shotgun (WGS) entry which is preliminary data.</text>
</comment>
<dbReference type="GO" id="GO:0000324">
    <property type="term" value="C:fungal-type vacuole"/>
    <property type="evidence" value="ECO:0007669"/>
    <property type="project" value="TreeGrafter"/>
</dbReference>
<feature type="compositionally biased region" description="Polar residues" evidence="1">
    <location>
        <begin position="39"/>
        <end position="50"/>
    </location>
</feature>
<feature type="transmembrane region" description="Helical" evidence="2">
    <location>
        <begin position="357"/>
        <end position="381"/>
    </location>
</feature>
<evidence type="ECO:0000256" key="2">
    <source>
        <dbReference type="SAM" id="Phobius"/>
    </source>
</evidence>
<keyword evidence="2" id="KW-1133">Transmembrane helix</keyword>
<dbReference type="GO" id="GO:0071944">
    <property type="term" value="C:cell periphery"/>
    <property type="evidence" value="ECO:0007669"/>
    <property type="project" value="TreeGrafter"/>
</dbReference>